<evidence type="ECO:0000313" key="9">
    <source>
        <dbReference type="Proteomes" id="UP000594638"/>
    </source>
</evidence>
<dbReference type="PANTHER" id="PTHR31140:SF81">
    <property type="entry name" value="B3 DOMAIN-CONTAINING TRANSCRIPTION FACTOR ABI3"/>
    <property type="match status" value="1"/>
</dbReference>
<dbReference type="InterPro" id="IPR015300">
    <property type="entry name" value="DNA-bd_pseudobarrel_sf"/>
</dbReference>
<dbReference type="Gramene" id="OE9A104987T1">
    <property type="protein sequence ID" value="OE9A104987C1"/>
    <property type="gene ID" value="OE9A104987"/>
</dbReference>
<keyword evidence="2" id="KW-0805">Transcription regulation</keyword>
<name>A0A8S0T6R0_OLEEU</name>
<evidence type="ECO:0000256" key="2">
    <source>
        <dbReference type="ARBA" id="ARBA00023015"/>
    </source>
</evidence>
<keyword evidence="9" id="KW-1185">Reference proteome</keyword>
<keyword evidence="3" id="KW-0238">DNA-binding</keyword>
<evidence type="ECO:0000256" key="5">
    <source>
        <dbReference type="ARBA" id="ARBA00023242"/>
    </source>
</evidence>
<feature type="compositionally biased region" description="Low complexity" evidence="6">
    <location>
        <begin position="304"/>
        <end position="317"/>
    </location>
</feature>
<comment type="caution">
    <text evidence="8">The sequence shown here is derived from an EMBL/GenBank/DDBJ whole genome shotgun (WGS) entry which is preliminary data.</text>
</comment>
<protein>
    <submittedName>
        <fullName evidence="8">B3 domain-containing transcription factor ABI3-like</fullName>
    </submittedName>
</protein>
<dbReference type="PROSITE" id="PS50863">
    <property type="entry name" value="B3"/>
    <property type="match status" value="1"/>
</dbReference>
<evidence type="ECO:0000256" key="6">
    <source>
        <dbReference type="SAM" id="MobiDB-lite"/>
    </source>
</evidence>
<organism evidence="8 9">
    <name type="scientific">Olea europaea subsp. europaea</name>
    <dbReference type="NCBI Taxonomy" id="158383"/>
    <lineage>
        <taxon>Eukaryota</taxon>
        <taxon>Viridiplantae</taxon>
        <taxon>Streptophyta</taxon>
        <taxon>Embryophyta</taxon>
        <taxon>Tracheophyta</taxon>
        <taxon>Spermatophyta</taxon>
        <taxon>Magnoliopsida</taxon>
        <taxon>eudicotyledons</taxon>
        <taxon>Gunneridae</taxon>
        <taxon>Pentapetalae</taxon>
        <taxon>asterids</taxon>
        <taxon>lamiids</taxon>
        <taxon>Lamiales</taxon>
        <taxon>Oleaceae</taxon>
        <taxon>Oleeae</taxon>
        <taxon>Olea</taxon>
    </lineage>
</organism>
<feature type="domain" description="TF-B3" evidence="7">
    <location>
        <begin position="577"/>
        <end position="679"/>
    </location>
</feature>
<dbReference type="FunFam" id="2.40.330.10:FF:000003">
    <property type="entry name" value="B3 domain-containing transcription factor FUS3"/>
    <property type="match status" value="1"/>
</dbReference>
<dbReference type="InterPro" id="IPR003340">
    <property type="entry name" value="B3_DNA-bd"/>
</dbReference>
<proteinExistence type="predicted"/>
<reference evidence="8 9" key="1">
    <citation type="submission" date="2019-12" db="EMBL/GenBank/DDBJ databases">
        <authorList>
            <person name="Alioto T."/>
            <person name="Alioto T."/>
            <person name="Gomez Garrido J."/>
        </authorList>
    </citation>
    <scope>NUCLEOTIDE SEQUENCE [LARGE SCALE GENOMIC DNA]</scope>
</reference>
<feature type="compositionally biased region" description="Polar residues" evidence="6">
    <location>
        <begin position="521"/>
        <end position="565"/>
    </location>
</feature>
<accession>A0A8S0T6R0</accession>
<feature type="region of interest" description="Disordered" evidence="6">
    <location>
        <begin position="284"/>
        <end position="317"/>
    </location>
</feature>
<dbReference type="GO" id="GO:0005634">
    <property type="term" value="C:nucleus"/>
    <property type="evidence" value="ECO:0007669"/>
    <property type="project" value="UniProtKB-SubCell"/>
</dbReference>
<dbReference type="SUPFAM" id="SSF101936">
    <property type="entry name" value="DNA-binding pseudobarrel domain"/>
    <property type="match status" value="1"/>
</dbReference>
<dbReference type="SMART" id="SM01019">
    <property type="entry name" value="B3"/>
    <property type="match status" value="1"/>
</dbReference>
<feature type="compositionally biased region" description="Low complexity" evidence="6">
    <location>
        <begin position="489"/>
        <end position="498"/>
    </location>
</feature>
<evidence type="ECO:0000259" key="7">
    <source>
        <dbReference type="PROSITE" id="PS50863"/>
    </source>
</evidence>
<dbReference type="PANTHER" id="PTHR31140">
    <property type="entry name" value="B3 DOMAIN-CONTAINING TRANSCRIPTION FACTOR ABI3"/>
    <property type="match status" value="1"/>
</dbReference>
<dbReference type="Proteomes" id="UP000594638">
    <property type="component" value="Unassembled WGS sequence"/>
</dbReference>
<evidence type="ECO:0000313" key="8">
    <source>
        <dbReference type="EMBL" id="CAA2999529.1"/>
    </source>
</evidence>
<dbReference type="CDD" id="cd10015">
    <property type="entry name" value="BfiI_C_EcoRII_N_B3"/>
    <property type="match status" value="1"/>
</dbReference>
<dbReference type="OrthoDB" id="757982at2759"/>
<evidence type="ECO:0000256" key="4">
    <source>
        <dbReference type="ARBA" id="ARBA00023163"/>
    </source>
</evidence>
<dbReference type="GO" id="GO:0003677">
    <property type="term" value="F:DNA binding"/>
    <property type="evidence" value="ECO:0007669"/>
    <property type="project" value="UniProtKB-KW"/>
</dbReference>
<dbReference type="InterPro" id="IPR044800">
    <property type="entry name" value="LEC2-like"/>
</dbReference>
<keyword evidence="4" id="KW-0804">Transcription</keyword>
<sequence length="716" mass="80365">MAVMKPNNYDAMEIDHHLGERDLWLDGEQENLLDLNDATIFYNDFPPLPDFPCMSSSSSSSSTHAPKTTVTITSTTSSSSASSASRADSFEVLKSDADEDTHGKGKFQLYNCDQLKPEPNALSSTASMEIPPPPEDATGDVDCINVMENFGYMDLIDSNEIWDPSSVFQSENPLEYLENQQAAAEVVAPPLEGSQHVQKKQNQDEENDGFSFLQGNSELAIIFFEWLKQNKDHISAEDMRNIKLKRSTIESASKRLGSNKEGKKQLLKLILEWVEQYQLQKKRLNGGGGPQSPFQQYQEPDCASNPNFNFNSNSVSDPNARFSPSPWMAVPPPPLPYIQDSSAAMVTAPPALTPPPPSSAYRGDSYSNGVPVPIPVPVNPPVNQVINGIPYPYPPDYQMMEHAQSWPSSQFPISSTQYNPYLENGYIPQGIPQHQAVYNRNPYQIFDTNGERLVRLGSSATKEARKKRMARQKRLYPHHHRHHSHQNQHHNQTNVDQNAVDGGENISQGSPSANWVYWSPPHTSSPSTGRMITSSDASQGHNADRPSLQQQNYERQASSNRMQQQSWKTEKNLKFLLQKVLKQSDVGNLGRIVLPKKEAENHLPELESRDGISIAMEDIGTSRVWNMRYRFWPNNKSRMYLLENTGDFVRLNGLQEGDFIVIYSDTKCGKYMIRGVKVRQPGTKLEGKKPVRRNMRNLCSAGHGPSSLAFSKRAVR</sequence>
<dbReference type="AlphaFoldDB" id="A0A8S0T6R0"/>
<keyword evidence="5" id="KW-0539">Nucleus</keyword>
<comment type="subcellular location">
    <subcellularLocation>
        <location evidence="1">Nucleus</location>
    </subcellularLocation>
</comment>
<feature type="region of interest" description="Disordered" evidence="6">
    <location>
        <begin position="457"/>
        <end position="565"/>
    </location>
</feature>
<dbReference type="Gene3D" id="2.40.330.10">
    <property type="entry name" value="DNA-binding pseudobarrel domain"/>
    <property type="match status" value="1"/>
</dbReference>
<gene>
    <name evidence="8" type="ORF">OLEA9_A104987</name>
</gene>
<dbReference type="EMBL" id="CACTIH010005636">
    <property type="protein sequence ID" value="CAA2999529.1"/>
    <property type="molecule type" value="Genomic_DNA"/>
</dbReference>
<evidence type="ECO:0000256" key="3">
    <source>
        <dbReference type="ARBA" id="ARBA00023125"/>
    </source>
</evidence>
<feature type="compositionally biased region" description="Basic residues" evidence="6">
    <location>
        <begin position="464"/>
        <end position="488"/>
    </location>
</feature>
<dbReference type="Pfam" id="PF02362">
    <property type="entry name" value="B3"/>
    <property type="match status" value="1"/>
</dbReference>
<evidence type="ECO:0000256" key="1">
    <source>
        <dbReference type="ARBA" id="ARBA00004123"/>
    </source>
</evidence>
<dbReference type="GO" id="GO:0003700">
    <property type="term" value="F:DNA-binding transcription factor activity"/>
    <property type="evidence" value="ECO:0007669"/>
    <property type="project" value="InterPro"/>
</dbReference>